<dbReference type="OrthoDB" id="9792074at2"/>
<dbReference type="EMBL" id="SGXF01000007">
    <property type="protein sequence ID" value="RZS92791.1"/>
    <property type="molecule type" value="Genomic_DNA"/>
</dbReference>
<dbReference type="RefSeq" id="WP_130436110.1">
    <property type="nucleotide sequence ID" value="NZ_SGXF01000007.1"/>
</dbReference>
<gene>
    <name evidence="2" type="ORF">EV209_2862</name>
</gene>
<name>A0A4Q7NZ88_9FIRM</name>
<dbReference type="PANTHER" id="PTHR34385:SF1">
    <property type="entry name" value="PEPTIDOGLYCAN L-ALANYL-D-GLUTAMATE ENDOPEPTIDASE CWLK"/>
    <property type="match status" value="1"/>
</dbReference>
<dbReference type="InterPro" id="IPR009045">
    <property type="entry name" value="Zn_M74/Hedgehog-like"/>
</dbReference>
<sequence>MKKRRGKLVAGLAVSALFLMGAALWFMRPDLQFRVRDAWHGVTDSMDRQVLDLKPEDLEQKEVTELNRQNCLVLINEEYPAGETYETQLVKYKETEVLMAPEAVDAFSALSVAVKEETGDTLYIRDSYRSYDEQVQVYAEEPEVAALPGSSEHMTGLAFDVYVSGFAGYGFIKSEAGQFVNENCWKYGFIIRYPQFGKSATRIPYEPWHIRYLGLPHSEYIYRNHLTLEEYLEGLETGKFYQTGDYLVSLQEGDMLQIPRQAAEVTVSPDHRGGWIVTCQWKE</sequence>
<feature type="domain" description="D-alanyl-D-alanine carboxypeptidase-like core" evidence="1">
    <location>
        <begin position="99"/>
        <end position="214"/>
    </location>
</feature>
<comment type="caution">
    <text evidence="2">The sequence shown here is derived from an EMBL/GenBank/DDBJ whole genome shotgun (WGS) entry which is preliminary data.</text>
</comment>
<proteinExistence type="predicted"/>
<dbReference type="InterPro" id="IPR003709">
    <property type="entry name" value="VanY-like_core_dom"/>
</dbReference>
<evidence type="ECO:0000313" key="2">
    <source>
        <dbReference type="EMBL" id="RZS92791.1"/>
    </source>
</evidence>
<keyword evidence="2" id="KW-0378">Hydrolase</keyword>
<reference evidence="2 3" key="1">
    <citation type="submission" date="2019-02" db="EMBL/GenBank/DDBJ databases">
        <title>Genomic Encyclopedia of Type Strains, Phase IV (KMG-IV): sequencing the most valuable type-strain genomes for metagenomic binning, comparative biology and taxonomic classification.</title>
        <authorList>
            <person name="Goeker M."/>
        </authorList>
    </citation>
    <scope>NUCLEOTIDE SEQUENCE [LARGE SCALE GENOMIC DNA]</scope>
    <source>
        <strain evidence="2 3">DSM 29486</strain>
    </source>
</reference>
<dbReference type="Pfam" id="PF02557">
    <property type="entry name" value="VanY"/>
    <property type="match status" value="1"/>
</dbReference>
<accession>A0A4Q7NZ88</accession>
<keyword evidence="2" id="KW-0645">Protease</keyword>
<evidence type="ECO:0000259" key="1">
    <source>
        <dbReference type="Pfam" id="PF02557"/>
    </source>
</evidence>
<keyword evidence="2" id="KW-0121">Carboxypeptidase</keyword>
<dbReference type="AlphaFoldDB" id="A0A4Q7NZ88"/>
<protein>
    <submittedName>
        <fullName evidence="2">D-alanyl-D-alanine carboxypeptidase</fullName>
    </submittedName>
</protein>
<evidence type="ECO:0000313" key="3">
    <source>
        <dbReference type="Proteomes" id="UP000292927"/>
    </source>
</evidence>
<dbReference type="PANTHER" id="PTHR34385">
    <property type="entry name" value="D-ALANYL-D-ALANINE CARBOXYPEPTIDASE"/>
    <property type="match status" value="1"/>
</dbReference>
<dbReference type="GO" id="GO:0004180">
    <property type="term" value="F:carboxypeptidase activity"/>
    <property type="evidence" value="ECO:0007669"/>
    <property type="project" value="UniProtKB-KW"/>
</dbReference>
<dbReference type="Proteomes" id="UP000292927">
    <property type="component" value="Unassembled WGS sequence"/>
</dbReference>
<dbReference type="CDD" id="cd14852">
    <property type="entry name" value="LD-carboxypeptidase"/>
    <property type="match status" value="1"/>
</dbReference>
<dbReference type="SUPFAM" id="SSF55166">
    <property type="entry name" value="Hedgehog/DD-peptidase"/>
    <property type="match status" value="1"/>
</dbReference>
<dbReference type="Gene3D" id="3.30.1380.10">
    <property type="match status" value="1"/>
</dbReference>
<organism evidence="2 3">
    <name type="scientific">Cuneatibacter caecimuris</name>
    <dbReference type="NCBI Taxonomy" id="1796618"/>
    <lineage>
        <taxon>Bacteria</taxon>
        <taxon>Bacillati</taxon>
        <taxon>Bacillota</taxon>
        <taxon>Clostridia</taxon>
        <taxon>Lachnospirales</taxon>
        <taxon>Lachnospiraceae</taxon>
        <taxon>Cuneatibacter</taxon>
    </lineage>
</organism>
<dbReference type="InterPro" id="IPR052179">
    <property type="entry name" value="DD-CPase-like"/>
</dbReference>
<dbReference type="InterPro" id="IPR058193">
    <property type="entry name" value="VanY/YodJ_core_dom"/>
</dbReference>
<dbReference type="GO" id="GO:0006508">
    <property type="term" value="P:proteolysis"/>
    <property type="evidence" value="ECO:0007669"/>
    <property type="project" value="InterPro"/>
</dbReference>
<keyword evidence="3" id="KW-1185">Reference proteome</keyword>